<protein>
    <submittedName>
        <fullName evidence="1">Uncharacterized protein</fullName>
    </submittedName>
</protein>
<proteinExistence type="predicted"/>
<accession>A0A0A8Z3K2</accession>
<organism evidence="1">
    <name type="scientific">Arundo donax</name>
    <name type="common">Giant reed</name>
    <name type="synonym">Donax arundinaceus</name>
    <dbReference type="NCBI Taxonomy" id="35708"/>
    <lineage>
        <taxon>Eukaryota</taxon>
        <taxon>Viridiplantae</taxon>
        <taxon>Streptophyta</taxon>
        <taxon>Embryophyta</taxon>
        <taxon>Tracheophyta</taxon>
        <taxon>Spermatophyta</taxon>
        <taxon>Magnoliopsida</taxon>
        <taxon>Liliopsida</taxon>
        <taxon>Poales</taxon>
        <taxon>Poaceae</taxon>
        <taxon>PACMAD clade</taxon>
        <taxon>Arundinoideae</taxon>
        <taxon>Arundineae</taxon>
        <taxon>Arundo</taxon>
    </lineage>
</organism>
<reference evidence="1" key="1">
    <citation type="submission" date="2014-09" db="EMBL/GenBank/DDBJ databases">
        <authorList>
            <person name="Magalhaes I.L.F."/>
            <person name="Oliveira U."/>
            <person name="Santos F.R."/>
            <person name="Vidigal T.H.D.A."/>
            <person name="Brescovit A.D."/>
            <person name="Santos A.J."/>
        </authorList>
    </citation>
    <scope>NUCLEOTIDE SEQUENCE</scope>
    <source>
        <tissue evidence="1">Shoot tissue taken approximately 20 cm above the soil surface</tissue>
    </source>
</reference>
<name>A0A0A8Z3K2_ARUDO</name>
<dbReference type="AlphaFoldDB" id="A0A0A8Z3K2"/>
<reference evidence="1" key="2">
    <citation type="journal article" date="2015" name="Data Brief">
        <title>Shoot transcriptome of the giant reed, Arundo donax.</title>
        <authorList>
            <person name="Barrero R.A."/>
            <person name="Guerrero F.D."/>
            <person name="Moolhuijzen P."/>
            <person name="Goolsby J.A."/>
            <person name="Tidwell J."/>
            <person name="Bellgard S.E."/>
            <person name="Bellgard M.I."/>
        </authorList>
    </citation>
    <scope>NUCLEOTIDE SEQUENCE</scope>
    <source>
        <tissue evidence="1">Shoot tissue taken approximately 20 cm above the soil surface</tissue>
    </source>
</reference>
<dbReference type="EMBL" id="GBRH01265632">
    <property type="protein sequence ID" value="JAD32263.1"/>
    <property type="molecule type" value="Transcribed_RNA"/>
</dbReference>
<sequence length="38" mass="3871">MSPSKVKASCPDCTTAPLLAPTAFVFLSTKVKSSVASV</sequence>
<evidence type="ECO:0000313" key="1">
    <source>
        <dbReference type="EMBL" id="JAD32263.1"/>
    </source>
</evidence>